<evidence type="ECO:0000313" key="1">
    <source>
        <dbReference type="EMBL" id="MDH1333251.1"/>
    </source>
</evidence>
<dbReference type="RefSeq" id="WP_280006967.1">
    <property type="nucleotide sequence ID" value="NZ_JAOCEK010000002.1"/>
</dbReference>
<dbReference type="EMBL" id="JAOCEK010000002">
    <property type="protein sequence ID" value="MDH1333251.1"/>
    <property type="molecule type" value="Genomic_DNA"/>
</dbReference>
<proteinExistence type="predicted"/>
<comment type="caution">
    <text evidence="1">The sequence shown here is derived from an EMBL/GenBank/DDBJ whole genome shotgun (WGS) entry which is preliminary data.</text>
</comment>
<reference evidence="1" key="1">
    <citation type="submission" date="2022-09" db="EMBL/GenBank/DDBJ databases">
        <title>Intensive care unit water sources are persistently colonized with multi-drug resistant bacteria and are the site of extensive horizontal gene transfer of antibiotic resistance genes.</title>
        <authorList>
            <person name="Diorio-Toth L."/>
        </authorList>
    </citation>
    <scope>NUCLEOTIDE SEQUENCE</scope>
    <source>
        <strain evidence="1">GD03832</strain>
    </source>
</reference>
<protein>
    <submittedName>
        <fullName evidence="1">Uncharacterized protein</fullName>
    </submittedName>
</protein>
<organism evidence="1 2">
    <name type="scientific">Comamonas thiooxydans</name>
    <dbReference type="NCBI Taxonomy" id="363952"/>
    <lineage>
        <taxon>Bacteria</taxon>
        <taxon>Pseudomonadati</taxon>
        <taxon>Pseudomonadota</taxon>
        <taxon>Betaproteobacteria</taxon>
        <taxon>Burkholderiales</taxon>
        <taxon>Comamonadaceae</taxon>
        <taxon>Comamonas</taxon>
    </lineage>
</organism>
<name>A0AA42PYW1_9BURK</name>
<accession>A0AA42PYW1</accession>
<sequence length="83" mass="9452">MKVDISEAEWSLIQEARAKQAAKRQAEEFRLAVAETAAGFFRHLDQAGLEPSFPEFVGGFGYQDEAATLVYEYVLQLRKVLWK</sequence>
<gene>
    <name evidence="1" type="ORF">N5D63_03715</name>
</gene>
<dbReference type="AlphaFoldDB" id="A0AA42PYW1"/>
<dbReference type="Proteomes" id="UP001161065">
    <property type="component" value="Unassembled WGS sequence"/>
</dbReference>
<evidence type="ECO:0000313" key="2">
    <source>
        <dbReference type="Proteomes" id="UP001161065"/>
    </source>
</evidence>